<evidence type="ECO:0000256" key="2">
    <source>
        <dbReference type="SAM" id="SignalP"/>
    </source>
</evidence>
<dbReference type="InterPro" id="IPR032466">
    <property type="entry name" value="Metal_Hydrolase"/>
</dbReference>
<evidence type="ECO:0000256" key="1">
    <source>
        <dbReference type="SAM" id="MobiDB-lite"/>
    </source>
</evidence>
<evidence type="ECO:0000259" key="3">
    <source>
        <dbReference type="Pfam" id="PF01979"/>
    </source>
</evidence>
<dbReference type="InterPro" id="IPR006680">
    <property type="entry name" value="Amidohydro-rel"/>
</dbReference>
<keyword evidence="5" id="KW-1185">Reference proteome</keyword>
<dbReference type="Gene3D" id="2.30.40.10">
    <property type="entry name" value="Urease, subunit C, domain 1"/>
    <property type="match status" value="1"/>
</dbReference>
<gene>
    <name evidence="4" type="ORF">RQX22_16845</name>
</gene>
<sequence>MNALRIALLAMAGLSAALTIGSSVALAAERRLTVIMSGTPKGALIVEGGGPERRSTYSFRDRGRGPDLVTTRTQDERGVTLTLEVSGTDYRRMTAAERFATRAGTAEWESGADSGSAPAGDFYHPAEANDEDMAALARALLKSPGRTMGLLPAGTARIEKAEERRVSGAAGEAAITLYFISGMELQPVPIWLDAEGELFASGGNWLGVIRAGYEAAQPDLIAAQEQALAKAARNAASAVRHVPKGPLLIRGANLFDAERREMRPGMSVLIDGDRIVAVGPDGRIEAPSGSETIEAKGRALLPGLWDMHVHLLGQSDGLLAMATGVTTVRDLGNDVRTLKALADQFDAGTLIGPHVLKAGLIDGPGEFAGPTKLLAGTPSEAKAIVGRLVALGYPMVKLYSSLKPEVVRAAIAAAHARGLRVGGHVPAGMTLIEAVDAGFDEVQHANFWLLNFLGPEVARRTNTPARFTDAYRHGHEVDPEGNKVREFVAHLKARGTTLDPTLVTFESMFRGRKGELAAWMAPWADRLPAASLRGGRGGGRATDPQELATYRESFRRMEQLLVLLHQAGVPLVPGTDGSALLLSRELELHVEAGVPATDVLYSATLGAARVMKKDGETGSIAPGKAADLVLVDGDPSCRIGDVRRTSMIIKGGVIHDAAALAAAAGLGPAAANSRPAAPCRAAQPRRTSGAQ</sequence>
<dbReference type="SUPFAM" id="SSF51338">
    <property type="entry name" value="Composite domain of metallo-dependent hydrolases"/>
    <property type="match status" value="1"/>
</dbReference>
<dbReference type="PANTHER" id="PTHR43135">
    <property type="entry name" value="ALPHA-D-RIBOSE 1-METHYLPHOSPHONATE 5-TRIPHOSPHATE DIPHOSPHATASE"/>
    <property type="match status" value="1"/>
</dbReference>
<name>A0ABU3QB77_9SPHN</name>
<proteinExistence type="predicted"/>
<dbReference type="Gene3D" id="1.20.58.520">
    <property type="entry name" value="Amidohydrolase"/>
    <property type="match status" value="1"/>
</dbReference>
<dbReference type="InterPro" id="IPR051781">
    <property type="entry name" value="Metallo-dep_Hydrolase"/>
</dbReference>
<feature type="signal peptide" evidence="2">
    <location>
        <begin position="1"/>
        <end position="27"/>
    </location>
</feature>
<organism evidence="4 5">
    <name type="scientific">Sphingosinicella rhizophila</name>
    <dbReference type="NCBI Taxonomy" id="3050082"/>
    <lineage>
        <taxon>Bacteria</taxon>
        <taxon>Pseudomonadati</taxon>
        <taxon>Pseudomonadota</taxon>
        <taxon>Alphaproteobacteria</taxon>
        <taxon>Sphingomonadales</taxon>
        <taxon>Sphingosinicellaceae</taxon>
        <taxon>Sphingosinicella</taxon>
    </lineage>
</organism>
<dbReference type="SUPFAM" id="SSF51556">
    <property type="entry name" value="Metallo-dependent hydrolases"/>
    <property type="match status" value="1"/>
</dbReference>
<feature type="region of interest" description="Disordered" evidence="1">
    <location>
        <begin position="670"/>
        <end position="691"/>
    </location>
</feature>
<keyword evidence="2" id="KW-0732">Signal</keyword>
<evidence type="ECO:0000313" key="4">
    <source>
        <dbReference type="EMBL" id="MDT9600631.1"/>
    </source>
</evidence>
<comment type="caution">
    <text evidence="4">The sequence shown here is derived from an EMBL/GenBank/DDBJ whole genome shotgun (WGS) entry which is preliminary data.</text>
</comment>
<dbReference type="Gene3D" id="3.30.110.90">
    <property type="entry name" value="Amidohydrolase"/>
    <property type="match status" value="1"/>
</dbReference>
<feature type="domain" description="Amidohydrolase-related" evidence="3">
    <location>
        <begin position="300"/>
        <end position="644"/>
    </location>
</feature>
<dbReference type="Proteomes" id="UP001259572">
    <property type="component" value="Unassembled WGS sequence"/>
</dbReference>
<evidence type="ECO:0000313" key="5">
    <source>
        <dbReference type="Proteomes" id="UP001259572"/>
    </source>
</evidence>
<dbReference type="InterPro" id="IPR011059">
    <property type="entry name" value="Metal-dep_hydrolase_composite"/>
</dbReference>
<dbReference type="RefSeq" id="WP_315727998.1">
    <property type="nucleotide sequence ID" value="NZ_JAVUPU010000010.1"/>
</dbReference>
<dbReference type="Pfam" id="PF01979">
    <property type="entry name" value="Amidohydro_1"/>
    <property type="match status" value="1"/>
</dbReference>
<dbReference type="PANTHER" id="PTHR43135:SF3">
    <property type="entry name" value="ALPHA-D-RIBOSE 1-METHYLPHOSPHONATE 5-TRIPHOSPHATE DIPHOSPHATASE"/>
    <property type="match status" value="1"/>
</dbReference>
<protein>
    <submittedName>
        <fullName evidence="4">Amidohydrolase family protein</fullName>
    </submittedName>
</protein>
<dbReference type="Gene3D" id="3.40.50.10910">
    <property type="entry name" value="Amidohydrolase"/>
    <property type="match status" value="1"/>
</dbReference>
<dbReference type="EMBL" id="JAVUPU010000010">
    <property type="protein sequence ID" value="MDT9600631.1"/>
    <property type="molecule type" value="Genomic_DNA"/>
</dbReference>
<reference evidence="4 5" key="1">
    <citation type="submission" date="2023-05" db="EMBL/GenBank/DDBJ databases">
        <authorList>
            <person name="Guo Y."/>
        </authorList>
    </citation>
    <scope>NUCLEOTIDE SEQUENCE [LARGE SCALE GENOMIC DNA]</scope>
    <source>
        <strain evidence="4 5">GR2756</strain>
    </source>
</reference>
<feature type="chain" id="PRO_5045607670" evidence="2">
    <location>
        <begin position="28"/>
        <end position="691"/>
    </location>
</feature>
<accession>A0ABU3QB77</accession>